<feature type="compositionally biased region" description="Basic residues" evidence="1">
    <location>
        <begin position="105"/>
        <end position="115"/>
    </location>
</feature>
<keyword evidence="2" id="KW-0812">Transmembrane</keyword>
<proteinExistence type="predicted"/>
<protein>
    <submittedName>
        <fullName evidence="3">Uncharacterized protein</fullName>
    </submittedName>
</protein>
<keyword evidence="2" id="KW-0472">Membrane</keyword>
<dbReference type="Proteomes" id="UP001597114">
    <property type="component" value="Unassembled WGS sequence"/>
</dbReference>
<keyword evidence="4" id="KW-1185">Reference proteome</keyword>
<dbReference type="EMBL" id="JBHUCO010000012">
    <property type="protein sequence ID" value="MFD1518192.1"/>
    <property type="molecule type" value="Genomic_DNA"/>
</dbReference>
<feature type="transmembrane region" description="Helical" evidence="2">
    <location>
        <begin position="48"/>
        <end position="65"/>
    </location>
</feature>
<evidence type="ECO:0000256" key="1">
    <source>
        <dbReference type="SAM" id="MobiDB-lite"/>
    </source>
</evidence>
<gene>
    <name evidence="3" type="ORF">ACFSJD_11870</name>
</gene>
<name>A0ABW4EUT1_9PSEU</name>
<evidence type="ECO:0000256" key="2">
    <source>
        <dbReference type="SAM" id="Phobius"/>
    </source>
</evidence>
<organism evidence="3 4">
    <name type="scientific">Pseudonocardia yunnanensis</name>
    <dbReference type="NCBI Taxonomy" id="58107"/>
    <lineage>
        <taxon>Bacteria</taxon>
        <taxon>Bacillati</taxon>
        <taxon>Actinomycetota</taxon>
        <taxon>Actinomycetes</taxon>
        <taxon>Pseudonocardiales</taxon>
        <taxon>Pseudonocardiaceae</taxon>
        <taxon>Pseudonocardia</taxon>
    </lineage>
</organism>
<keyword evidence="2" id="KW-1133">Transmembrane helix</keyword>
<reference evidence="4" key="1">
    <citation type="journal article" date="2019" name="Int. J. Syst. Evol. Microbiol.">
        <title>The Global Catalogue of Microorganisms (GCM) 10K type strain sequencing project: providing services to taxonomists for standard genome sequencing and annotation.</title>
        <authorList>
            <consortium name="The Broad Institute Genomics Platform"/>
            <consortium name="The Broad Institute Genome Sequencing Center for Infectious Disease"/>
            <person name="Wu L."/>
            <person name="Ma J."/>
        </authorList>
    </citation>
    <scope>NUCLEOTIDE SEQUENCE [LARGE SCALE GENOMIC DNA]</scope>
    <source>
        <strain evidence="4">CCM 7043</strain>
    </source>
</reference>
<evidence type="ECO:0000313" key="4">
    <source>
        <dbReference type="Proteomes" id="UP001597114"/>
    </source>
</evidence>
<dbReference type="RefSeq" id="WP_344720332.1">
    <property type="nucleotide sequence ID" value="NZ_BAAAUS010000006.1"/>
</dbReference>
<sequence length="115" mass="12917">MLLLIALANVSWFLYGTPTTGVTALRPDATDLDAAWQIIAMIAIDGRSYPLFAFLFGYGIWQLYVRQQMAGRDERTARRLIRSRHHSSVPGESASAAFGTSGRPRSWRQRRGSCR</sequence>
<comment type="caution">
    <text evidence="3">The sequence shown here is derived from an EMBL/GenBank/DDBJ whole genome shotgun (WGS) entry which is preliminary data.</text>
</comment>
<accession>A0ABW4EUT1</accession>
<evidence type="ECO:0000313" key="3">
    <source>
        <dbReference type="EMBL" id="MFD1518192.1"/>
    </source>
</evidence>
<feature type="region of interest" description="Disordered" evidence="1">
    <location>
        <begin position="81"/>
        <end position="115"/>
    </location>
</feature>